<evidence type="ECO:0000256" key="6">
    <source>
        <dbReference type="SAM" id="Phobius"/>
    </source>
</evidence>
<proteinExistence type="predicted"/>
<accession>A0ABR3WG45</accession>
<dbReference type="SUPFAM" id="SSF81321">
    <property type="entry name" value="Family A G protein-coupled receptor-like"/>
    <property type="match status" value="1"/>
</dbReference>
<feature type="transmembrane region" description="Helical" evidence="6">
    <location>
        <begin position="440"/>
        <end position="459"/>
    </location>
</feature>
<comment type="subcellular location">
    <subcellularLocation>
        <location evidence="1">Membrane</location>
        <topology evidence="1">Multi-pass membrane protein</topology>
    </subcellularLocation>
</comment>
<evidence type="ECO:0000259" key="7">
    <source>
        <dbReference type="PROSITE" id="PS50261"/>
    </source>
</evidence>
<protein>
    <recommendedName>
        <fullName evidence="7">G-protein coupled receptors family 2 profile 2 domain-containing protein</fullName>
    </recommendedName>
</protein>
<evidence type="ECO:0000256" key="2">
    <source>
        <dbReference type="ARBA" id="ARBA00022692"/>
    </source>
</evidence>
<keyword evidence="4 6" id="KW-0472">Membrane</keyword>
<organism evidence="8 9">
    <name type="scientific">Phialemonium thermophilum</name>
    <dbReference type="NCBI Taxonomy" id="223376"/>
    <lineage>
        <taxon>Eukaryota</taxon>
        <taxon>Fungi</taxon>
        <taxon>Dikarya</taxon>
        <taxon>Ascomycota</taxon>
        <taxon>Pezizomycotina</taxon>
        <taxon>Sordariomycetes</taxon>
        <taxon>Sordariomycetidae</taxon>
        <taxon>Cephalothecales</taxon>
        <taxon>Cephalothecaceae</taxon>
        <taxon>Phialemonium</taxon>
    </lineage>
</organism>
<dbReference type="InterPro" id="IPR017981">
    <property type="entry name" value="GPCR_2-like_7TM"/>
</dbReference>
<keyword evidence="9" id="KW-1185">Reference proteome</keyword>
<dbReference type="CDD" id="cd13952">
    <property type="entry name" value="7tm_classB"/>
    <property type="match status" value="1"/>
</dbReference>
<dbReference type="InterPro" id="IPR000832">
    <property type="entry name" value="GPCR_2_secretin-like"/>
</dbReference>
<evidence type="ECO:0000256" key="4">
    <source>
        <dbReference type="ARBA" id="ARBA00023136"/>
    </source>
</evidence>
<dbReference type="EMBL" id="JAZHXJ010000443">
    <property type="protein sequence ID" value="KAL1860730.1"/>
    <property type="molecule type" value="Genomic_DNA"/>
</dbReference>
<evidence type="ECO:0000313" key="9">
    <source>
        <dbReference type="Proteomes" id="UP001586593"/>
    </source>
</evidence>
<feature type="transmembrane region" description="Helical" evidence="6">
    <location>
        <begin position="190"/>
        <end position="213"/>
    </location>
</feature>
<reference evidence="8 9" key="1">
    <citation type="journal article" date="2024" name="Commun. Biol.">
        <title>Comparative genomic analysis of thermophilic fungi reveals convergent evolutionary adaptations and gene losses.</title>
        <authorList>
            <person name="Steindorff A.S."/>
            <person name="Aguilar-Pontes M.V."/>
            <person name="Robinson A.J."/>
            <person name="Andreopoulos B."/>
            <person name="LaButti K."/>
            <person name="Kuo A."/>
            <person name="Mondo S."/>
            <person name="Riley R."/>
            <person name="Otillar R."/>
            <person name="Haridas S."/>
            <person name="Lipzen A."/>
            <person name="Grimwood J."/>
            <person name="Schmutz J."/>
            <person name="Clum A."/>
            <person name="Reid I.D."/>
            <person name="Moisan M.C."/>
            <person name="Butler G."/>
            <person name="Nguyen T.T.M."/>
            <person name="Dewar K."/>
            <person name="Conant G."/>
            <person name="Drula E."/>
            <person name="Henrissat B."/>
            <person name="Hansel C."/>
            <person name="Singer S."/>
            <person name="Hutchinson M.I."/>
            <person name="de Vries R.P."/>
            <person name="Natvig D.O."/>
            <person name="Powell A.J."/>
            <person name="Tsang A."/>
            <person name="Grigoriev I.V."/>
        </authorList>
    </citation>
    <scope>NUCLEOTIDE SEQUENCE [LARGE SCALE GENOMIC DNA]</scope>
    <source>
        <strain evidence="8 9">ATCC 24622</strain>
    </source>
</reference>
<dbReference type="PROSITE" id="PS50261">
    <property type="entry name" value="G_PROTEIN_RECEP_F2_4"/>
    <property type="match status" value="1"/>
</dbReference>
<feature type="region of interest" description="Disordered" evidence="5">
    <location>
        <begin position="262"/>
        <end position="303"/>
    </location>
</feature>
<keyword evidence="3 6" id="KW-1133">Transmembrane helix</keyword>
<dbReference type="PANTHER" id="PTHR23112:SF0">
    <property type="entry name" value="TRANSMEMBRANE PROTEIN 116"/>
    <property type="match status" value="1"/>
</dbReference>
<feature type="transmembrane region" description="Helical" evidence="6">
    <location>
        <begin position="479"/>
        <end position="504"/>
    </location>
</feature>
<dbReference type="Pfam" id="PF00002">
    <property type="entry name" value="7tm_2"/>
    <property type="match status" value="1"/>
</dbReference>
<feature type="domain" description="G-protein coupled receptors family 2 profile 2" evidence="7">
    <location>
        <begin position="31"/>
        <end position="217"/>
    </location>
</feature>
<feature type="transmembrane region" description="Helical" evidence="6">
    <location>
        <begin position="113"/>
        <end position="131"/>
    </location>
</feature>
<feature type="region of interest" description="Disordered" evidence="5">
    <location>
        <begin position="528"/>
        <end position="561"/>
    </location>
</feature>
<evidence type="ECO:0000256" key="5">
    <source>
        <dbReference type="SAM" id="MobiDB-lite"/>
    </source>
</evidence>
<dbReference type="Proteomes" id="UP001586593">
    <property type="component" value="Unassembled WGS sequence"/>
</dbReference>
<gene>
    <name evidence="8" type="ORF">VTK73DRAFT_7201</name>
</gene>
<feature type="compositionally biased region" description="Gly residues" evidence="5">
    <location>
        <begin position="534"/>
        <end position="549"/>
    </location>
</feature>
<feature type="transmembrane region" description="Helical" evidence="6">
    <location>
        <begin position="37"/>
        <end position="56"/>
    </location>
</feature>
<sequence length="590" mass="64165">MDDLPHASLPRPLSPSEVDFMNLTVEQRSALQTVERVGAALSLAGVTLIFVTFAAFKRLRTVPNTFILFASVANVGASIACLIGYSGLKAGDGSALCQVQGFLLEMFMQADPWWSLAMAINVYMVFFMAANPNSFRQYLWLYCLICFGAPATPALVCLVIRKSPRGLIYGNATLWCWIDDDWNSLRIFTYYMPIWICILLSGVIYFAVGYQVFHQRNQLRNLTLSNPGKDVSSWDIRDSGEKSLANQPGCYGTVTTEVQVTSEGSDAPTCPPSPTTSIAPVVPRSPPKAHQHVHPWADRPDSPTEGYLRDEHCLHRSPSVGGVAPGFPPMFPSIPFTTISSVSCSCAPLPSAQRRQGVGQGRRCQTSAGATGASSTTTVATATSQRHHHYNPADAVSTHQPSSQNPLLLVVALVAPLRRFRRAAARFAGKMRNMDPVKMAYLRTSFVFAISVLVTWTPSSINRVYTLAYPRRFNFALNMASAVVLPLQGVWNAVIYCATSWVALRGETLAAWEDVASRCGLGWMVRSSGDRRGSGGSGSGSGGGGGGMTGRDPQFGTEGRRDRRLGRDWFENMELAPRAGTVRVFRGGSL</sequence>
<name>A0ABR3WG45_9PEZI</name>
<dbReference type="Gene3D" id="1.20.1070.10">
    <property type="entry name" value="Rhodopsin 7-helix transmembrane proteins"/>
    <property type="match status" value="1"/>
</dbReference>
<feature type="region of interest" description="Disordered" evidence="5">
    <location>
        <begin position="357"/>
        <end position="401"/>
    </location>
</feature>
<keyword evidence="2 6" id="KW-0812">Transmembrane</keyword>
<feature type="transmembrane region" description="Helical" evidence="6">
    <location>
        <begin position="138"/>
        <end position="161"/>
    </location>
</feature>
<feature type="compositionally biased region" description="Low complexity" evidence="5">
    <location>
        <begin position="357"/>
        <end position="384"/>
    </location>
</feature>
<evidence type="ECO:0000256" key="3">
    <source>
        <dbReference type="ARBA" id="ARBA00022989"/>
    </source>
</evidence>
<feature type="transmembrane region" description="Helical" evidence="6">
    <location>
        <begin position="65"/>
        <end position="85"/>
    </location>
</feature>
<dbReference type="PANTHER" id="PTHR23112">
    <property type="entry name" value="G PROTEIN-COUPLED RECEPTOR 157-RELATED"/>
    <property type="match status" value="1"/>
</dbReference>
<evidence type="ECO:0000313" key="8">
    <source>
        <dbReference type="EMBL" id="KAL1860730.1"/>
    </source>
</evidence>
<evidence type="ECO:0000256" key="1">
    <source>
        <dbReference type="ARBA" id="ARBA00004141"/>
    </source>
</evidence>
<comment type="caution">
    <text evidence="8">The sequence shown here is derived from an EMBL/GenBank/DDBJ whole genome shotgun (WGS) entry which is preliminary data.</text>
</comment>